<dbReference type="InterPro" id="IPR050805">
    <property type="entry name" value="ATG15_Lipase"/>
</dbReference>
<evidence type="ECO:0000256" key="9">
    <source>
        <dbReference type="ARBA" id="ARBA00022692"/>
    </source>
</evidence>
<evidence type="ECO:0000256" key="15">
    <source>
        <dbReference type="ARBA" id="ARBA00023006"/>
    </source>
</evidence>
<feature type="chain" id="PRO_5009134207" description="Putative lipase ATG15" evidence="21">
    <location>
        <begin position="22"/>
        <end position="418"/>
    </location>
</feature>
<dbReference type="EC" id="3.1.1.3" evidence="6"/>
<dbReference type="GO" id="GO:0046461">
    <property type="term" value="P:neutral lipid catabolic process"/>
    <property type="evidence" value="ECO:0007669"/>
    <property type="project" value="TreeGrafter"/>
</dbReference>
<dbReference type="GO" id="GO:0006660">
    <property type="term" value="P:phosphatidylserine catabolic process"/>
    <property type="evidence" value="ECO:0007669"/>
    <property type="project" value="TreeGrafter"/>
</dbReference>
<evidence type="ECO:0000256" key="11">
    <source>
        <dbReference type="ARBA" id="ARBA00022801"/>
    </source>
</evidence>
<dbReference type="GO" id="GO:0004620">
    <property type="term" value="F:phospholipase activity"/>
    <property type="evidence" value="ECO:0007669"/>
    <property type="project" value="TreeGrafter"/>
</dbReference>
<organism evidence="23 24">
    <name type="scientific">Lipomyces starkeyi NRRL Y-11557</name>
    <dbReference type="NCBI Taxonomy" id="675824"/>
    <lineage>
        <taxon>Eukaryota</taxon>
        <taxon>Fungi</taxon>
        <taxon>Dikarya</taxon>
        <taxon>Ascomycota</taxon>
        <taxon>Saccharomycotina</taxon>
        <taxon>Lipomycetes</taxon>
        <taxon>Lipomycetales</taxon>
        <taxon>Lipomycetaceae</taxon>
        <taxon>Lipomyces</taxon>
    </lineage>
</organism>
<evidence type="ECO:0000256" key="3">
    <source>
        <dbReference type="ARBA" id="ARBA00004343"/>
    </source>
</evidence>
<dbReference type="Pfam" id="PF01764">
    <property type="entry name" value="Lipase_3"/>
    <property type="match status" value="1"/>
</dbReference>
<dbReference type="GO" id="GO:0032585">
    <property type="term" value="C:multivesicular body membrane"/>
    <property type="evidence" value="ECO:0007669"/>
    <property type="project" value="UniProtKB-SubCell"/>
</dbReference>
<dbReference type="AlphaFoldDB" id="A0A1E3QBF8"/>
<keyword evidence="10" id="KW-0967">Endosome</keyword>
<comment type="catalytic activity">
    <reaction evidence="1">
        <text>a triacylglycerol + H2O = a diacylglycerol + a fatty acid + H(+)</text>
        <dbReference type="Rhea" id="RHEA:12044"/>
        <dbReference type="ChEBI" id="CHEBI:15377"/>
        <dbReference type="ChEBI" id="CHEBI:15378"/>
        <dbReference type="ChEBI" id="CHEBI:17855"/>
        <dbReference type="ChEBI" id="CHEBI:18035"/>
        <dbReference type="ChEBI" id="CHEBI:28868"/>
        <dbReference type="EC" id="3.1.1.3"/>
    </reaction>
</comment>
<keyword evidence="13" id="KW-0735">Signal-anchor</keyword>
<keyword evidence="9" id="KW-0812">Transmembrane</keyword>
<keyword evidence="24" id="KW-1185">Reference proteome</keyword>
<evidence type="ECO:0000256" key="7">
    <source>
        <dbReference type="ARBA" id="ARBA00018542"/>
    </source>
</evidence>
<evidence type="ECO:0000256" key="1">
    <source>
        <dbReference type="ARBA" id="ARBA00001024"/>
    </source>
</evidence>
<evidence type="ECO:0000256" key="12">
    <source>
        <dbReference type="ARBA" id="ARBA00022963"/>
    </source>
</evidence>
<evidence type="ECO:0000259" key="22">
    <source>
        <dbReference type="Pfam" id="PF01764"/>
    </source>
</evidence>
<evidence type="ECO:0000313" key="24">
    <source>
        <dbReference type="Proteomes" id="UP000094385"/>
    </source>
</evidence>
<protein>
    <recommendedName>
        <fullName evidence="7">Putative lipase ATG15</fullName>
        <ecNumber evidence="6">3.1.1.3</ecNumber>
    </recommendedName>
    <alternativeName>
        <fullName evidence="20">Autophagy-related protein 15</fullName>
    </alternativeName>
    <alternativeName>
        <fullName evidence="8">Putative lipase atg15</fullName>
    </alternativeName>
</protein>
<dbReference type="GO" id="GO:0034727">
    <property type="term" value="P:piecemeal microautophagy of the nucleus"/>
    <property type="evidence" value="ECO:0007669"/>
    <property type="project" value="TreeGrafter"/>
</dbReference>
<evidence type="ECO:0000256" key="13">
    <source>
        <dbReference type="ARBA" id="ARBA00022968"/>
    </source>
</evidence>
<keyword evidence="21" id="KW-0732">Signal</keyword>
<keyword evidence="18" id="KW-0325">Glycoprotein</keyword>
<evidence type="ECO:0000256" key="2">
    <source>
        <dbReference type="ARBA" id="ARBA00004270"/>
    </source>
</evidence>
<keyword evidence="11" id="KW-0378">Hydrolase</keyword>
<dbReference type="PANTHER" id="PTHR47175">
    <property type="entry name" value="LIPASE ATG15-RELATED"/>
    <property type="match status" value="1"/>
</dbReference>
<evidence type="ECO:0000256" key="5">
    <source>
        <dbReference type="ARBA" id="ARBA00011137"/>
    </source>
</evidence>
<dbReference type="CDD" id="cd00519">
    <property type="entry name" value="Lipase_3"/>
    <property type="match status" value="1"/>
</dbReference>
<evidence type="ECO:0000256" key="4">
    <source>
        <dbReference type="ARBA" id="ARBA00010701"/>
    </source>
</evidence>
<keyword evidence="14" id="KW-1133">Transmembrane helix</keyword>
<dbReference type="FunFam" id="3.40.50.1820:FF:000129">
    <property type="entry name" value="Autophagy related lipase Atg15, putative"/>
    <property type="match status" value="1"/>
</dbReference>
<dbReference type="OrthoDB" id="58570at2759"/>
<comment type="subunit">
    <text evidence="5">Binds to both phosphatidylinositol (PI) and phosphatidylinositol 3,5-bisphosphate (PIP2).</text>
</comment>
<accession>A0A1E3QBF8</accession>
<evidence type="ECO:0000313" key="23">
    <source>
        <dbReference type="EMBL" id="ODQ74908.1"/>
    </source>
</evidence>
<dbReference type="GO" id="GO:0005775">
    <property type="term" value="C:vacuolar lumen"/>
    <property type="evidence" value="ECO:0007669"/>
    <property type="project" value="TreeGrafter"/>
</dbReference>
<evidence type="ECO:0000256" key="8">
    <source>
        <dbReference type="ARBA" id="ARBA00019241"/>
    </source>
</evidence>
<dbReference type="Proteomes" id="UP000094385">
    <property type="component" value="Unassembled WGS sequence"/>
</dbReference>
<dbReference type="InterPro" id="IPR002921">
    <property type="entry name" value="Fungal_lipase-type"/>
</dbReference>
<evidence type="ECO:0000256" key="20">
    <source>
        <dbReference type="ARBA" id="ARBA00029828"/>
    </source>
</evidence>
<keyword evidence="15" id="KW-0072">Autophagy</keyword>
<evidence type="ECO:0000256" key="21">
    <source>
        <dbReference type="SAM" id="SignalP"/>
    </source>
</evidence>
<keyword evidence="12" id="KW-0442">Lipid degradation</keyword>
<evidence type="ECO:0000256" key="10">
    <source>
        <dbReference type="ARBA" id="ARBA00022753"/>
    </source>
</evidence>
<gene>
    <name evidence="23" type="ORF">LIPSTDRAFT_69040</name>
</gene>
<evidence type="ECO:0000256" key="18">
    <source>
        <dbReference type="ARBA" id="ARBA00023180"/>
    </source>
</evidence>
<sequence>MRRLPPLTLLIAAVFAFHALALQIPFLGNRLDSLEAHTRTAAAFKLRHVFHHGIGTNATLHRRLDVPESHAFETGTSEFYLSSVSKNVTRLSQRDPDFMESYLAYTRRPNAIKITDFDWIHEDVCTPNISDPETLGTLARMTADAYVSVPASNDWVDVGEPYNETLGFGWDDKGVRGHVFADDENKTVVVAIKGTSSTLFDSDGDTVANDKINDNLLFSCCCARISYIWTTVCDCYQKSYTCSQTCLEDALYAEDKYYRGLLDIYRNTTSLYPTATIWLTGHSLGGSMAALLGRTYGVPTVAFEAPPERLAAQRLHLPFPPVPANESTIWHYGNTADPIFMGICNGPSSACWVGGYAMETQCHSGLECIYDTVKDKKWHVSVSSHRIKAVIDMIAAYNSTPPCVERSDCQDCFDWEFV</sequence>
<dbReference type="STRING" id="675824.A0A1E3QBF8"/>
<proteinExistence type="inferred from homology"/>
<evidence type="ECO:0000256" key="16">
    <source>
        <dbReference type="ARBA" id="ARBA00023098"/>
    </source>
</evidence>
<evidence type="ECO:0000256" key="14">
    <source>
        <dbReference type="ARBA" id="ARBA00022989"/>
    </source>
</evidence>
<name>A0A1E3QBF8_LIPST</name>
<feature type="signal peptide" evidence="21">
    <location>
        <begin position="1"/>
        <end position="21"/>
    </location>
</feature>
<dbReference type="EMBL" id="KV454291">
    <property type="protein sequence ID" value="ODQ74908.1"/>
    <property type="molecule type" value="Genomic_DNA"/>
</dbReference>
<reference evidence="23 24" key="1">
    <citation type="journal article" date="2016" name="Proc. Natl. Acad. Sci. U.S.A.">
        <title>Comparative genomics of biotechnologically important yeasts.</title>
        <authorList>
            <person name="Riley R."/>
            <person name="Haridas S."/>
            <person name="Wolfe K.H."/>
            <person name="Lopes M.R."/>
            <person name="Hittinger C.T."/>
            <person name="Goeker M."/>
            <person name="Salamov A.A."/>
            <person name="Wisecaver J.H."/>
            <person name="Long T.M."/>
            <person name="Calvey C.H."/>
            <person name="Aerts A.L."/>
            <person name="Barry K.W."/>
            <person name="Choi C."/>
            <person name="Clum A."/>
            <person name="Coughlan A.Y."/>
            <person name="Deshpande S."/>
            <person name="Douglass A.P."/>
            <person name="Hanson S.J."/>
            <person name="Klenk H.-P."/>
            <person name="LaButti K.M."/>
            <person name="Lapidus A."/>
            <person name="Lindquist E.A."/>
            <person name="Lipzen A.M."/>
            <person name="Meier-Kolthoff J.P."/>
            <person name="Ohm R.A."/>
            <person name="Otillar R.P."/>
            <person name="Pangilinan J.L."/>
            <person name="Peng Y."/>
            <person name="Rokas A."/>
            <person name="Rosa C.A."/>
            <person name="Scheuner C."/>
            <person name="Sibirny A.A."/>
            <person name="Slot J.C."/>
            <person name="Stielow J.B."/>
            <person name="Sun H."/>
            <person name="Kurtzman C.P."/>
            <person name="Blackwell M."/>
            <person name="Grigoriev I.V."/>
            <person name="Jeffries T.W."/>
        </authorList>
    </citation>
    <scope>NUCLEOTIDE SEQUENCE [LARGE SCALE GENOMIC DNA]</scope>
    <source>
        <strain evidence="23 24">NRRL Y-11557</strain>
    </source>
</reference>
<evidence type="ECO:0000256" key="19">
    <source>
        <dbReference type="ARBA" id="ARBA00024663"/>
    </source>
</evidence>
<evidence type="ECO:0000256" key="17">
    <source>
        <dbReference type="ARBA" id="ARBA00023136"/>
    </source>
</evidence>
<dbReference type="SUPFAM" id="SSF53474">
    <property type="entry name" value="alpha/beta-Hydrolases"/>
    <property type="match status" value="1"/>
</dbReference>
<dbReference type="GO" id="GO:0034496">
    <property type="term" value="P:multivesicular body membrane disassembly"/>
    <property type="evidence" value="ECO:0007669"/>
    <property type="project" value="TreeGrafter"/>
</dbReference>
<comment type="function">
    <text evidence="19">Lipase which is essential for lysis of subvacuolar cytoplasm to vacuole targeted bodies and intravacuolar autophagic bodies. Involved in the lysis of intravacuolar multivesicular body (MVB) vesicles. The intravacuolar membrane disintegration by ATG15 is critical to life span extension.</text>
</comment>
<dbReference type="InterPro" id="IPR029058">
    <property type="entry name" value="AB_hydrolase_fold"/>
</dbReference>
<keyword evidence="17" id="KW-0472">Membrane</keyword>
<comment type="subcellular location">
    <subcellularLocation>
        <location evidence="3">Endosome</location>
        <location evidence="3">Multivesicular body membrane</location>
        <topology evidence="3">Single-pass type II membrane protein</topology>
    </subcellularLocation>
    <subcellularLocation>
        <location evidence="2">Prevacuolar compartment membrane</location>
        <topology evidence="2">Single-pass type II membrane protein</topology>
    </subcellularLocation>
</comment>
<evidence type="ECO:0000256" key="6">
    <source>
        <dbReference type="ARBA" id="ARBA00013279"/>
    </source>
</evidence>
<dbReference type="Gene3D" id="3.40.50.1820">
    <property type="entry name" value="alpha/beta hydrolase"/>
    <property type="match status" value="1"/>
</dbReference>
<dbReference type="GO" id="GO:0004806">
    <property type="term" value="F:triacylglycerol lipase activity"/>
    <property type="evidence" value="ECO:0007669"/>
    <property type="project" value="UniProtKB-EC"/>
</dbReference>
<dbReference type="PANTHER" id="PTHR47175:SF2">
    <property type="entry name" value="LIPASE ATG15-RELATED"/>
    <property type="match status" value="1"/>
</dbReference>
<comment type="similarity">
    <text evidence="4">Belongs to the AB hydrolase superfamily. Lipase family.</text>
</comment>
<keyword evidence="16" id="KW-0443">Lipid metabolism</keyword>
<feature type="domain" description="Fungal lipase-type" evidence="22">
    <location>
        <begin position="256"/>
        <end position="292"/>
    </location>
</feature>